<dbReference type="Pfam" id="PF00005">
    <property type="entry name" value="ABC_tran"/>
    <property type="match status" value="1"/>
</dbReference>
<evidence type="ECO:0000256" key="1">
    <source>
        <dbReference type="ARBA" id="ARBA00004417"/>
    </source>
</evidence>
<evidence type="ECO:0000259" key="6">
    <source>
        <dbReference type="PROSITE" id="PS50893"/>
    </source>
</evidence>
<dbReference type="GO" id="GO:0005886">
    <property type="term" value="C:plasma membrane"/>
    <property type="evidence" value="ECO:0007669"/>
    <property type="project" value="UniProtKB-SubCell"/>
</dbReference>
<proteinExistence type="inferred from homology"/>
<dbReference type="EMBL" id="QJJK01000002">
    <property type="protein sequence ID" value="PXW63088.1"/>
    <property type="molecule type" value="Genomic_DNA"/>
</dbReference>
<dbReference type="Proteomes" id="UP000248021">
    <property type="component" value="Unassembled WGS sequence"/>
</dbReference>
<dbReference type="RefSeq" id="WP_110373267.1">
    <property type="nucleotide sequence ID" value="NZ_JAHBRY010000002.1"/>
</dbReference>
<dbReference type="GO" id="GO:0016887">
    <property type="term" value="F:ATP hydrolysis activity"/>
    <property type="evidence" value="ECO:0007669"/>
    <property type="project" value="InterPro"/>
</dbReference>
<dbReference type="AlphaFoldDB" id="A0A2V3UDS1"/>
<gene>
    <name evidence="7" type="ORF">C7450_1023</name>
</gene>
<keyword evidence="3" id="KW-0813">Transport</keyword>
<dbReference type="SUPFAM" id="SSF52540">
    <property type="entry name" value="P-loop containing nucleoside triphosphate hydrolases"/>
    <property type="match status" value="1"/>
</dbReference>
<dbReference type="PROSITE" id="PS50893">
    <property type="entry name" value="ABC_TRANSPORTER_2"/>
    <property type="match status" value="1"/>
</dbReference>
<evidence type="ECO:0000256" key="4">
    <source>
        <dbReference type="ARBA" id="ARBA00022741"/>
    </source>
</evidence>
<name>A0A2V3UDS1_9HYPH</name>
<evidence type="ECO:0000256" key="3">
    <source>
        <dbReference type="ARBA" id="ARBA00022448"/>
    </source>
</evidence>
<evidence type="ECO:0000313" key="7">
    <source>
        <dbReference type="EMBL" id="PXW63088.1"/>
    </source>
</evidence>
<dbReference type="GO" id="GO:0015833">
    <property type="term" value="P:peptide transport"/>
    <property type="evidence" value="ECO:0007669"/>
    <property type="project" value="InterPro"/>
</dbReference>
<dbReference type="InterPro" id="IPR003439">
    <property type="entry name" value="ABC_transporter-like_ATP-bd"/>
</dbReference>
<comment type="subcellular location">
    <subcellularLocation>
        <location evidence="1">Cell inner membrane</location>
        <topology evidence="1">Peripheral membrane protein</topology>
    </subcellularLocation>
</comment>
<keyword evidence="5 7" id="KW-0067">ATP-binding</keyword>
<dbReference type="SMART" id="SM00382">
    <property type="entry name" value="AAA"/>
    <property type="match status" value="1"/>
</dbReference>
<comment type="caution">
    <text evidence="7">The sequence shown here is derived from an EMBL/GenBank/DDBJ whole genome shotgun (WGS) entry which is preliminary data.</text>
</comment>
<reference evidence="7 8" key="1">
    <citation type="submission" date="2018-05" db="EMBL/GenBank/DDBJ databases">
        <title>Genomic Encyclopedia of Type Strains, Phase IV (KMG-IV): sequencing the most valuable type-strain genomes for metagenomic binning, comparative biology and taxonomic classification.</title>
        <authorList>
            <person name="Goeker M."/>
        </authorList>
    </citation>
    <scope>NUCLEOTIDE SEQUENCE [LARGE SCALE GENOMIC DNA]</scope>
    <source>
        <strain evidence="7 8">DSM 6462</strain>
    </source>
</reference>
<evidence type="ECO:0000313" key="8">
    <source>
        <dbReference type="Proteomes" id="UP000248021"/>
    </source>
</evidence>
<dbReference type="PROSITE" id="PS00211">
    <property type="entry name" value="ABC_TRANSPORTER_1"/>
    <property type="match status" value="1"/>
</dbReference>
<dbReference type="PANTHER" id="PTHR43230:SF3">
    <property type="entry name" value="ABC-TYPE DIPEPTIDE_OLIGOPEPTIDE TRANSPORT SYSTEM, ATPASE COMPONENT"/>
    <property type="match status" value="1"/>
</dbReference>
<keyword evidence="4" id="KW-0547">Nucleotide-binding</keyword>
<keyword evidence="8" id="KW-1185">Reference proteome</keyword>
<organism evidence="7 8">
    <name type="scientific">Chelatococcus asaccharovorans</name>
    <dbReference type="NCBI Taxonomy" id="28210"/>
    <lineage>
        <taxon>Bacteria</taxon>
        <taxon>Pseudomonadati</taxon>
        <taxon>Pseudomonadota</taxon>
        <taxon>Alphaproteobacteria</taxon>
        <taxon>Hyphomicrobiales</taxon>
        <taxon>Chelatococcaceae</taxon>
        <taxon>Chelatococcus</taxon>
    </lineage>
</organism>
<sequence length="329" mass="35538">MAKILEVRDTDVVFSAGGSQEKKALSNISLAVGGKRPTITAVVGESGSGKTTLIRLLLGFQQPTRGSVLYDGKPIASGDHALLASFRREVQAIFQDPFDVFNPFYRIDHPLLTPLKLFGLVKSRDEAYARIERTLESVGLKPSETLGKYPHQLSGGQRQRVMIARALLLDPAIILADEPVSMVDASLRSTILAILYEMNRDLGISLIYVTHDLTTAYQVADSIVVLHGGHVMEVGPAEDVIHRPAHPYTRALIEAVPSPDPDKPWNLDEQTASPERYLPADGAVGLYQIEPLRAIAAPLRAGEAPTSAAAIQLAISAERDRAASLTVPA</sequence>
<protein>
    <submittedName>
        <fullName evidence="7">Peptide/nickel transport system ATP-binding protein</fullName>
    </submittedName>
</protein>
<feature type="domain" description="ABC transporter" evidence="6">
    <location>
        <begin position="7"/>
        <end position="253"/>
    </location>
</feature>
<dbReference type="InterPro" id="IPR013563">
    <property type="entry name" value="Oligopep_ABC_C"/>
</dbReference>
<dbReference type="InterPro" id="IPR027417">
    <property type="entry name" value="P-loop_NTPase"/>
</dbReference>
<evidence type="ECO:0000256" key="2">
    <source>
        <dbReference type="ARBA" id="ARBA00005417"/>
    </source>
</evidence>
<comment type="similarity">
    <text evidence="2">Belongs to the ABC transporter superfamily.</text>
</comment>
<dbReference type="InterPro" id="IPR003593">
    <property type="entry name" value="AAA+_ATPase"/>
</dbReference>
<dbReference type="InterPro" id="IPR017871">
    <property type="entry name" value="ABC_transporter-like_CS"/>
</dbReference>
<dbReference type="PANTHER" id="PTHR43230">
    <property type="entry name" value="ABC-TYPE DIPEPTIDE/OLIGOPEPTIDE TRANSPORT SYSTEM, ATPASE COMPONENT"/>
    <property type="match status" value="1"/>
</dbReference>
<dbReference type="GO" id="GO:0005524">
    <property type="term" value="F:ATP binding"/>
    <property type="evidence" value="ECO:0007669"/>
    <property type="project" value="UniProtKB-KW"/>
</dbReference>
<dbReference type="Gene3D" id="3.40.50.300">
    <property type="entry name" value="P-loop containing nucleotide triphosphate hydrolases"/>
    <property type="match status" value="1"/>
</dbReference>
<dbReference type="CDD" id="cd03257">
    <property type="entry name" value="ABC_NikE_OppD_transporters"/>
    <property type="match status" value="1"/>
</dbReference>
<evidence type="ECO:0000256" key="5">
    <source>
        <dbReference type="ARBA" id="ARBA00022840"/>
    </source>
</evidence>
<dbReference type="Pfam" id="PF08352">
    <property type="entry name" value="oligo_HPY"/>
    <property type="match status" value="1"/>
</dbReference>
<accession>A0A2V3UDS1</accession>
<dbReference type="OrthoDB" id="2986442at2"/>